<accession>A0A0E2ZI82</accession>
<feature type="domain" description="Adenylosuccinate lyase C-terminal" evidence="2">
    <location>
        <begin position="41"/>
        <end position="92"/>
    </location>
</feature>
<dbReference type="AlphaFoldDB" id="A0A0E2ZI82"/>
<dbReference type="GO" id="GO:0004018">
    <property type="term" value="F:N6-(1,2-dicarboxyethyl)AMP AMP-lyase (fumarate-forming) activity"/>
    <property type="evidence" value="ECO:0007669"/>
    <property type="project" value="TreeGrafter"/>
</dbReference>
<feature type="non-terminal residue" evidence="3">
    <location>
        <position position="93"/>
    </location>
</feature>
<dbReference type="Proteomes" id="UP000028839">
    <property type="component" value="Unassembled WGS sequence"/>
</dbReference>
<evidence type="ECO:0000313" key="4">
    <source>
        <dbReference type="Proteomes" id="UP000028839"/>
    </source>
</evidence>
<dbReference type="InterPro" id="IPR019468">
    <property type="entry name" value="AdenyloSucc_lyase_C"/>
</dbReference>
<keyword evidence="1 3" id="KW-0456">Lyase</keyword>
<comment type="caution">
    <text evidence="3">The sequence shown here is derived from an EMBL/GenBank/DDBJ whole genome shotgun (WGS) entry which is preliminary data.</text>
</comment>
<dbReference type="Pfam" id="PF10397">
    <property type="entry name" value="ADSL_C"/>
    <property type="match status" value="1"/>
</dbReference>
<dbReference type="Gene3D" id="1.20.200.10">
    <property type="entry name" value="Fumarase/aspartase (Central domain)"/>
    <property type="match status" value="1"/>
</dbReference>
<dbReference type="PANTHER" id="PTHR43172">
    <property type="entry name" value="ADENYLOSUCCINATE LYASE"/>
    <property type="match status" value="1"/>
</dbReference>
<dbReference type="PANTHER" id="PTHR43172:SF1">
    <property type="entry name" value="ADENYLOSUCCINATE LYASE"/>
    <property type="match status" value="1"/>
</dbReference>
<dbReference type="GO" id="GO:0005829">
    <property type="term" value="C:cytosol"/>
    <property type="evidence" value="ECO:0007669"/>
    <property type="project" value="TreeGrafter"/>
</dbReference>
<organism evidence="3 4">
    <name type="scientific">Nitrosococcus oceani C-27</name>
    <dbReference type="NCBI Taxonomy" id="314279"/>
    <lineage>
        <taxon>Bacteria</taxon>
        <taxon>Pseudomonadati</taxon>
        <taxon>Pseudomonadota</taxon>
        <taxon>Gammaproteobacteria</taxon>
        <taxon>Chromatiales</taxon>
        <taxon>Chromatiaceae</taxon>
        <taxon>Nitrosococcus</taxon>
    </lineage>
</organism>
<protein>
    <submittedName>
        <fullName evidence="3">Adenylosuccinate lyase</fullName>
    </submittedName>
</protein>
<dbReference type="InterPro" id="IPR008948">
    <property type="entry name" value="L-Aspartase-like"/>
</dbReference>
<evidence type="ECO:0000313" key="3">
    <source>
        <dbReference type="EMBL" id="KFI17982.1"/>
    </source>
</evidence>
<feature type="non-terminal residue" evidence="3">
    <location>
        <position position="1"/>
    </location>
</feature>
<dbReference type="GO" id="GO:0070626">
    <property type="term" value="F:(S)-2-(5-amino-1-(5-phospho-D-ribosyl)imidazole-4-carboxamido) succinate lyase (fumarate-forming) activity"/>
    <property type="evidence" value="ECO:0007669"/>
    <property type="project" value="TreeGrafter"/>
</dbReference>
<sequence length="93" mass="10726">ERFIIPTSAILLDEMLETMIRIVSSLFVNEDRIRQNLEITRGQIFAEFVLDALIQKGVPRFEAYRDIQRIAFAASEEGTDFRDAVRNDKAFSS</sequence>
<dbReference type="SMART" id="SM00998">
    <property type="entry name" value="ADSL_C"/>
    <property type="match status" value="1"/>
</dbReference>
<dbReference type="GO" id="GO:0044208">
    <property type="term" value="P:'de novo' AMP biosynthetic process"/>
    <property type="evidence" value="ECO:0007669"/>
    <property type="project" value="TreeGrafter"/>
</dbReference>
<gene>
    <name evidence="3" type="ORF">IB75_16820</name>
</gene>
<evidence type="ECO:0000256" key="1">
    <source>
        <dbReference type="ARBA" id="ARBA00023239"/>
    </source>
</evidence>
<dbReference type="EMBL" id="JPGN01000166">
    <property type="protein sequence ID" value="KFI17982.1"/>
    <property type="molecule type" value="Genomic_DNA"/>
</dbReference>
<proteinExistence type="predicted"/>
<evidence type="ECO:0000259" key="2">
    <source>
        <dbReference type="SMART" id="SM00998"/>
    </source>
</evidence>
<dbReference type="SUPFAM" id="SSF48557">
    <property type="entry name" value="L-aspartase-like"/>
    <property type="match status" value="1"/>
</dbReference>
<name>A0A0E2ZI82_9GAMM</name>
<reference evidence="3 4" key="1">
    <citation type="submission" date="2014-07" db="EMBL/GenBank/DDBJ databases">
        <title>Comparative analysis of Nitrosococcus oceani genome inventories of strains from Pacific and Atlantic gyres.</title>
        <authorList>
            <person name="Lim C.K."/>
            <person name="Wang L."/>
            <person name="Sayavedra-Soto L.A."/>
            <person name="Klotz M.G."/>
        </authorList>
    </citation>
    <scope>NUCLEOTIDE SEQUENCE [LARGE SCALE GENOMIC DNA]</scope>
    <source>
        <strain evidence="3 4">C-27</strain>
    </source>
</reference>